<evidence type="ECO:0000313" key="3">
    <source>
        <dbReference type="Proteomes" id="UP000799537"/>
    </source>
</evidence>
<reference evidence="2" key="1">
    <citation type="journal article" date="2020" name="Stud. Mycol.">
        <title>101 Dothideomycetes genomes: a test case for predicting lifestyles and emergence of pathogens.</title>
        <authorList>
            <person name="Haridas S."/>
            <person name="Albert R."/>
            <person name="Binder M."/>
            <person name="Bloem J."/>
            <person name="Labutti K."/>
            <person name="Salamov A."/>
            <person name="Andreopoulos B."/>
            <person name="Baker S."/>
            <person name="Barry K."/>
            <person name="Bills G."/>
            <person name="Bluhm B."/>
            <person name="Cannon C."/>
            <person name="Castanera R."/>
            <person name="Culley D."/>
            <person name="Daum C."/>
            <person name="Ezra D."/>
            <person name="Gonzalez J."/>
            <person name="Henrissat B."/>
            <person name="Kuo A."/>
            <person name="Liang C."/>
            <person name="Lipzen A."/>
            <person name="Lutzoni F."/>
            <person name="Magnuson J."/>
            <person name="Mondo S."/>
            <person name="Nolan M."/>
            <person name="Ohm R."/>
            <person name="Pangilinan J."/>
            <person name="Park H.-J."/>
            <person name="Ramirez L."/>
            <person name="Alfaro M."/>
            <person name="Sun H."/>
            <person name="Tritt A."/>
            <person name="Yoshinaga Y."/>
            <person name="Zwiers L.-H."/>
            <person name="Turgeon B."/>
            <person name="Goodwin S."/>
            <person name="Spatafora J."/>
            <person name="Crous P."/>
            <person name="Grigoriev I."/>
        </authorList>
    </citation>
    <scope>NUCLEOTIDE SEQUENCE</scope>
    <source>
        <strain evidence="2">ATCC 36951</strain>
    </source>
</reference>
<feature type="signal peptide" evidence="1">
    <location>
        <begin position="1"/>
        <end position="21"/>
    </location>
</feature>
<organism evidence="2 3">
    <name type="scientific">Zasmidium cellare ATCC 36951</name>
    <dbReference type="NCBI Taxonomy" id="1080233"/>
    <lineage>
        <taxon>Eukaryota</taxon>
        <taxon>Fungi</taxon>
        <taxon>Dikarya</taxon>
        <taxon>Ascomycota</taxon>
        <taxon>Pezizomycotina</taxon>
        <taxon>Dothideomycetes</taxon>
        <taxon>Dothideomycetidae</taxon>
        <taxon>Mycosphaerellales</taxon>
        <taxon>Mycosphaerellaceae</taxon>
        <taxon>Zasmidium</taxon>
    </lineage>
</organism>
<evidence type="ECO:0008006" key="4">
    <source>
        <dbReference type="Google" id="ProtNLM"/>
    </source>
</evidence>
<evidence type="ECO:0000313" key="2">
    <source>
        <dbReference type="EMBL" id="KAF2170396.1"/>
    </source>
</evidence>
<name>A0A6A6CYE4_ZASCE</name>
<protein>
    <recommendedName>
        <fullName evidence="4">Fucose-specific lectin</fullName>
    </recommendedName>
</protein>
<dbReference type="RefSeq" id="XP_033671285.1">
    <property type="nucleotide sequence ID" value="XM_033804831.1"/>
</dbReference>
<dbReference type="GeneID" id="54558103"/>
<proteinExistence type="predicted"/>
<dbReference type="Proteomes" id="UP000799537">
    <property type="component" value="Unassembled WGS sequence"/>
</dbReference>
<sequence length="319" mass="34254">MAKIARPALWLFSLAVATAQTQPQCLSTTNGTTFNGTAGSELQLNGTTIRTIDAADADQGVAVDADYIYSIDNYSITKHNKTTGAPLLQWYGSPSGPIIHLDGGVLINSTLYAPHSNYPSSPITSSIETWDATTLNHTSSHAFGIERGSLTWIDQNPTTGAWYGAFANYDRVQPGQAVPYGLTMRTQVVRFGEGWKVERSWVFPEALWQSFSPMSNSGGSFGADGWLYVTGHDASAAYVMKIPDAGSTLIWVATISLPDIEGQGIAWDRSRGLNGSLYGISREGGKIVEMRVPLQNCSWDVPTMVGAVYGPGEFVGLDG</sequence>
<dbReference type="EMBL" id="ML993585">
    <property type="protein sequence ID" value="KAF2170396.1"/>
    <property type="molecule type" value="Genomic_DNA"/>
</dbReference>
<gene>
    <name evidence="2" type="ORF">M409DRAFT_19218</name>
</gene>
<keyword evidence="3" id="KW-1185">Reference proteome</keyword>
<dbReference type="AlphaFoldDB" id="A0A6A6CYE4"/>
<feature type="chain" id="PRO_5025489238" description="Fucose-specific lectin" evidence="1">
    <location>
        <begin position="22"/>
        <end position="319"/>
    </location>
</feature>
<keyword evidence="1" id="KW-0732">Signal</keyword>
<evidence type="ECO:0000256" key="1">
    <source>
        <dbReference type="SAM" id="SignalP"/>
    </source>
</evidence>
<dbReference type="OrthoDB" id="4140584at2759"/>
<accession>A0A6A6CYE4</accession>